<evidence type="ECO:0000256" key="3">
    <source>
        <dbReference type="ARBA" id="ARBA00022723"/>
    </source>
</evidence>
<dbReference type="PROSITE" id="PS51432">
    <property type="entry name" value="AP_NUCLEASE_F2_4"/>
    <property type="match status" value="1"/>
</dbReference>
<dbReference type="InterPro" id="IPR013022">
    <property type="entry name" value="Xyl_isomerase-like_TIM-brl"/>
</dbReference>
<dbReference type="PROSITE" id="PS00730">
    <property type="entry name" value="AP_NUCLEASE_F2_2"/>
    <property type="match status" value="1"/>
</dbReference>
<dbReference type="InterPro" id="IPR001719">
    <property type="entry name" value="AP_endonuc_2"/>
</dbReference>
<dbReference type="SMART" id="SM00518">
    <property type="entry name" value="AP2Ec"/>
    <property type="match status" value="1"/>
</dbReference>
<dbReference type="Proteomes" id="UP001491310">
    <property type="component" value="Unassembled WGS sequence"/>
</dbReference>
<keyword evidence="6" id="KW-0862">Zinc</keyword>
<comment type="cofactor">
    <cofactor evidence="1">
        <name>Zn(2+)</name>
        <dbReference type="ChEBI" id="CHEBI:29105"/>
    </cofactor>
</comment>
<evidence type="ECO:0000313" key="10">
    <source>
        <dbReference type="EMBL" id="KAK9903548.1"/>
    </source>
</evidence>
<protein>
    <recommendedName>
        <fullName evidence="9">Xylose isomerase-like TIM barrel domain-containing protein</fullName>
    </recommendedName>
</protein>
<comment type="caution">
    <text evidence="10">The sequence shown here is derived from an EMBL/GenBank/DDBJ whole genome shotgun (WGS) entry which is preliminary data.</text>
</comment>
<keyword evidence="4" id="KW-0227">DNA damage</keyword>
<feature type="domain" description="Xylose isomerase-like TIM barrel" evidence="9">
    <location>
        <begin position="76"/>
        <end position="328"/>
    </location>
</feature>
<keyword evidence="3" id="KW-0479">Metal-binding</keyword>
<gene>
    <name evidence="10" type="ORF">WJX75_008450</name>
</gene>
<keyword evidence="11" id="KW-1185">Reference proteome</keyword>
<dbReference type="SUPFAM" id="SSF51658">
    <property type="entry name" value="Xylose isomerase-like"/>
    <property type="match status" value="1"/>
</dbReference>
<keyword evidence="8" id="KW-0175">Coiled coil</keyword>
<dbReference type="EMBL" id="JALJOT010000014">
    <property type="protein sequence ID" value="KAK9903548.1"/>
    <property type="molecule type" value="Genomic_DNA"/>
</dbReference>
<dbReference type="CDD" id="cd00019">
    <property type="entry name" value="AP2Ec"/>
    <property type="match status" value="1"/>
</dbReference>
<dbReference type="InterPro" id="IPR018246">
    <property type="entry name" value="AP_endonuc_F2_Zn_BS"/>
</dbReference>
<proteinExistence type="inferred from homology"/>
<evidence type="ECO:0000256" key="6">
    <source>
        <dbReference type="ARBA" id="ARBA00022833"/>
    </source>
</evidence>
<dbReference type="PANTHER" id="PTHR21445:SF0">
    <property type="entry name" value="APURINIC-APYRIMIDINIC ENDONUCLEASE"/>
    <property type="match status" value="1"/>
</dbReference>
<reference evidence="10 11" key="1">
    <citation type="journal article" date="2024" name="Nat. Commun.">
        <title>Phylogenomics reveals the evolutionary origins of lichenization in chlorophyte algae.</title>
        <authorList>
            <person name="Puginier C."/>
            <person name="Libourel C."/>
            <person name="Otte J."/>
            <person name="Skaloud P."/>
            <person name="Haon M."/>
            <person name="Grisel S."/>
            <person name="Petersen M."/>
            <person name="Berrin J.G."/>
            <person name="Delaux P.M."/>
            <person name="Dal Grande F."/>
            <person name="Keller J."/>
        </authorList>
    </citation>
    <scope>NUCLEOTIDE SEQUENCE [LARGE SCALE GENOMIC DNA]</scope>
    <source>
        <strain evidence="10 11">SAG 216-7</strain>
    </source>
</reference>
<name>A0ABR2YED3_9CHLO</name>
<evidence type="ECO:0000256" key="4">
    <source>
        <dbReference type="ARBA" id="ARBA00022763"/>
    </source>
</evidence>
<evidence type="ECO:0000256" key="1">
    <source>
        <dbReference type="ARBA" id="ARBA00001947"/>
    </source>
</evidence>
<dbReference type="Gene3D" id="3.20.20.150">
    <property type="entry name" value="Divalent-metal-dependent TIM barrel enzymes"/>
    <property type="match status" value="1"/>
</dbReference>
<keyword evidence="7" id="KW-0234">DNA repair</keyword>
<accession>A0ABR2YED3</accession>
<dbReference type="NCBIfam" id="NF002199">
    <property type="entry name" value="PRK01060.1-4"/>
    <property type="match status" value="1"/>
</dbReference>
<keyword evidence="5" id="KW-0378">Hydrolase</keyword>
<comment type="similarity">
    <text evidence="2">Belongs to the AP endonuclease 2 family.</text>
</comment>
<sequence>MTEATNIEIEELLESAEEAVAEEEAAQAKPKRARKKVVKEDDLNAVLVDLPPTVPAGKLVGCHVSAAAGVERALVNAASIGAKAFAMDTRSKRRWECPPLMRITAAAFREACNAFGFSAAQILPHGSYLINLGSPDKGMLAKSYAAFLEELQRCETLGIRMYNIHPGHSNSCGETSTPEQCMDLIASCINRAHLETSGVTVVLENVAGQGSSVGHSFEQLRYMIDRVEDQARIGVCLDTCHMFAAGYDLTTPAAYASTMQKFSDIVGMQYLKGMHINDSKAALGSRRDRHENVGRGLIGIKMFECIMNDPRLDGIPLIMETPVQEPEPAINYKKSLLAGEVVYRHEGDAAKISTDKRDIALLYSLCK</sequence>
<dbReference type="InterPro" id="IPR036237">
    <property type="entry name" value="Xyl_isomerase-like_sf"/>
</dbReference>
<dbReference type="PROSITE" id="PS00729">
    <property type="entry name" value="AP_NUCLEASE_F2_1"/>
    <property type="match status" value="1"/>
</dbReference>
<dbReference type="PROSITE" id="PS00731">
    <property type="entry name" value="AP_NUCLEASE_F2_3"/>
    <property type="match status" value="1"/>
</dbReference>
<dbReference type="HAMAP" id="MF_00152">
    <property type="entry name" value="Nfo"/>
    <property type="match status" value="1"/>
</dbReference>
<dbReference type="NCBIfam" id="TIGR00587">
    <property type="entry name" value="nfo"/>
    <property type="match status" value="1"/>
</dbReference>
<dbReference type="Pfam" id="PF01261">
    <property type="entry name" value="AP_endonuc_2"/>
    <property type="match status" value="1"/>
</dbReference>
<evidence type="ECO:0000256" key="7">
    <source>
        <dbReference type="ARBA" id="ARBA00023204"/>
    </source>
</evidence>
<evidence type="ECO:0000256" key="8">
    <source>
        <dbReference type="SAM" id="Coils"/>
    </source>
</evidence>
<feature type="coiled-coil region" evidence="8">
    <location>
        <begin position="2"/>
        <end position="29"/>
    </location>
</feature>
<evidence type="ECO:0000256" key="2">
    <source>
        <dbReference type="ARBA" id="ARBA00005340"/>
    </source>
</evidence>
<evidence type="ECO:0000259" key="9">
    <source>
        <dbReference type="Pfam" id="PF01261"/>
    </source>
</evidence>
<evidence type="ECO:0000256" key="5">
    <source>
        <dbReference type="ARBA" id="ARBA00022801"/>
    </source>
</evidence>
<organism evidence="10 11">
    <name type="scientific">Coccomyxa subellipsoidea</name>
    <dbReference type="NCBI Taxonomy" id="248742"/>
    <lineage>
        <taxon>Eukaryota</taxon>
        <taxon>Viridiplantae</taxon>
        <taxon>Chlorophyta</taxon>
        <taxon>core chlorophytes</taxon>
        <taxon>Trebouxiophyceae</taxon>
        <taxon>Trebouxiophyceae incertae sedis</taxon>
        <taxon>Coccomyxaceae</taxon>
        <taxon>Coccomyxa</taxon>
    </lineage>
</organism>
<dbReference type="PANTHER" id="PTHR21445">
    <property type="entry name" value="ENDONUCLEASE IV ENDODEOXYRIBONUCLEASE IV"/>
    <property type="match status" value="1"/>
</dbReference>
<evidence type="ECO:0000313" key="11">
    <source>
        <dbReference type="Proteomes" id="UP001491310"/>
    </source>
</evidence>